<gene>
    <name evidence="2" type="ORF">ACT18_00565</name>
</gene>
<accession>A0A1B8SL59</accession>
<reference evidence="2 3" key="1">
    <citation type="submission" date="2015-06" db="EMBL/GenBank/DDBJ databases">
        <title>Genome sequence of Mycobacterium kumamotonense strain Roo.</title>
        <authorList>
            <person name="Greninger A.L."/>
            <person name="Cunningham G."/>
            <person name="Miller S."/>
        </authorList>
    </citation>
    <scope>NUCLEOTIDE SEQUENCE [LARGE SCALE GENOMIC DNA]</scope>
    <source>
        <strain evidence="2 3">Roo</strain>
    </source>
</reference>
<dbReference type="InterPro" id="IPR041698">
    <property type="entry name" value="Methyltransf_25"/>
</dbReference>
<evidence type="ECO:0000313" key="2">
    <source>
        <dbReference type="EMBL" id="OBY33475.1"/>
    </source>
</evidence>
<sequence>MPGSHPEGRDWVLEHLKQTTAPTIVDLGAGEGTYSMLARDHLPTRHWIAVDIFEPYVERYQLHSKYDEVHVSDLRDYQLPTERFVLLAGDVIEHLPRFEAALFLDRARSLADEIMVSVPIIDYPQGELEGNIHETHLYQWDFDEMAEQLPGCETWKGEVIGRFWWKNRPTV</sequence>
<comment type="caution">
    <text evidence="2">The sequence shown here is derived from an EMBL/GenBank/DDBJ whole genome shotgun (WGS) entry which is preliminary data.</text>
</comment>
<keyword evidence="3" id="KW-1185">Reference proteome</keyword>
<evidence type="ECO:0000313" key="3">
    <source>
        <dbReference type="Proteomes" id="UP000092668"/>
    </source>
</evidence>
<name>A0A1B8SL59_9MYCO</name>
<evidence type="ECO:0000259" key="1">
    <source>
        <dbReference type="Pfam" id="PF13649"/>
    </source>
</evidence>
<dbReference type="InterPro" id="IPR029063">
    <property type="entry name" value="SAM-dependent_MTases_sf"/>
</dbReference>
<dbReference type="CDD" id="cd02440">
    <property type="entry name" value="AdoMet_MTases"/>
    <property type="match status" value="1"/>
</dbReference>
<protein>
    <recommendedName>
        <fullName evidence="1">Methyltransferase domain-containing protein</fullName>
    </recommendedName>
</protein>
<dbReference type="SUPFAM" id="SSF53335">
    <property type="entry name" value="S-adenosyl-L-methionine-dependent methyltransferases"/>
    <property type="match status" value="1"/>
</dbReference>
<dbReference type="AlphaFoldDB" id="A0A1B8SL59"/>
<organism evidence="2 3">
    <name type="scientific">Mycolicibacter kumamotonensis</name>
    <dbReference type="NCBI Taxonomy" id="354243"/>
    <lineage>
        <taxon>Bacteria</taxon>
        <taxon>Bacillati</taxon>
        <taxon>Actinomycetota</taxon>
        <taxon>Actinomycetes</taxon>
        <taxon>Mycobacteriales</taxon>
        <taxon>Mycobacteriaceae</taxon>
        <taxon>Mycolicibacter</taxon>
    </lineage>
</organism>
<proteinExistence type="predicted"/>
<dbReference type="OrthoDB" id="9797829at2"/>
<dbReference type="Proteomes" id="UP000092668">
    <property type="component" value="Unassembled WGS sequence"/>
</dbReference>
<dbReference type="Gene3D" id="3.40.50.150">
    <property type="entry name" value="Vaccinia Virus protein VP39"/>
    <property type="match status" value="1"/>
</dbReference>
<dbReference type="EMBL" id="LFOE01000001">
    <property type="protein sequence ID" value="OBY33475.1"/>
    <property type="molecule type" value="Genomic_DNA"/>
</dbReference>
<dbReference type="Pfam" id="PF13649">
    <property type="entry name" value="Methyltransf_25"/>
    <property type="match status" value="1"/>
</dbReference>
<dbReference type="RefSeq" id="WP_065286745.1">
    <property type="nucleotide sequence ID" value="NZ_LFOE01000001.1"/>
</dbReference>
<feature type="domain" description="Methyltransferase" evidence="1">
    <location>
        <begin position="24"/>
        <end position="108"/>
    </location>
</feature>